<name>A0A2P6QPE3_ROSCH</name>
<comment type="caution">
    <text evidence="5">The sequence shown here is derived from an EMBL/GenBank/DDBJ whole genome shotgun (WGS) entry which is preliminary data.</text>
</comment>
<dbReference type="InterPro" id="IPR045152">
    <property type="entry name" value="EDC4-like"/>
</dbReference>
<evidence type="ECO:0000256" key="4">
    <source>
        <dbReference type="ARBA" id="ARBA00022737"/>
    </source>
</evidence>
<dbReference type="Gramene" id="PRQ36027">
    <property type="protein sequence ID" value="PRQ36027"/>
    <property type="gene ID" value="RchiOBHm_Chr4g0386931"/>
</dbReference>
<evidence type="ECO:0000313" key="5">
    <source>
        <dbReference type="EMBL" id="PRQ36027.1"/>
    </source>
</evidence>
<evidence type="ECO:0000313" key="6">
    <source>
        <dbReference type="Proteomes" id="UP000238479"/>
    </source>
</evidence>
<evidence type="ECO:0000256" key="1">
    <source>
        <dbReference type="ARBA" id="ARBA00004496"/>
    </source>
</evidence>
<keyword evidence="3" id="KW-0853">WD repeat</keyword>
<keyword evidence="4" id="KW-0677">Repeat</keyword>
<accession>A0A2P6QPE3</accession>
<dbReference type="PANTHER" id="PTHR15598">
    <property type="entry name" value="ENHANCER OF MRNA-DECAPPING PROTEIN 4"/>
    <property type="match status" value="1"/>
</dbReference>
<gene>
    <name evidence="5" type="ORF">RchiOBHm_Chr4g0386931</name>
</gene>
<keyword evidence="2" id="KW-0963">Cytoplasm</keyword>
<comment type="subcellular location">
    <subcellularLocation>
        <location evidence="1">Cytoplasm</location>
    </subcellularLocation>
</comment>
<dbReference type="EMBL" id="PDCK01000042">
    <property type="protein sequence ID" value="PRQ36027.1"/>
    <property type="molecule type" value="Genomic_DNA"/>
</dbReference>
<keyword evidence="6" id="KW-1185">Reference proteome</keyword>
<organism evidence="5 6">
    <name type="scientific">Rosa chinensis</name>
    <name type="common">China rose</name>
    <dbReference type="NCBI Taxonomy" id="74649"/>
    <lineage>
        <taxon>Eukaryota</taxon>
        <taxon>Viridiplantae</taxon>
        <taxon>Streptophyta</taxon>
        <taxon>Embryophyta</taxon>
        <taxon>Tracheophyta</taxon>
        <taxon>Spermatophyta</taxon>
        <taxon>Magnoliopsida</taxon>
        <taxon>eudicotyledons</taxon>
        <taxon>Gunneridae</taxon>
        <taxon>Pentapetalae</taxon>
        <taxon>rosids</taxon>
        <taxon>fabids</taxon>
        <taxon>Rosales</taxon>
        <taxon>Rosaceae</taxon>
        <taxon>Rosoideae</taxon>
        <taxon>Rosoideae incertae sedis</taxon>
        <taxon>Rosa</taxon>
    </lineage>
</organism>
<proteinExistence type="predicted"/>
<dbReference type="OMA" id="AISDWFQ"/>
<evidence type="ECO:0000256" key="3">
    <source>
        <dbReference type="ARBA" id="ARBA00022574"/>
    </source>
</evidence>
<dbReference type="AlphaFoldDB" id="A0A2P6QPE3"/>
<evidence type="ECO:0000256" key="2">
    <source>
        <dbReference type="ARBA" id="ARBA00022490"/>
    </source>
</evidence>
<protein>
    <submittedName>
        <fullName evidence="5">Uncharacterized protein</fullName>
    </submittedName>
</protein>
<dbReference type="GO" id="GO:0000932">
    <property type="term" value="C:P-body"/>
    <property type="evidence" value="ECO:0007669"/>
    <property type="project" value="TreeGrafter"/>
</dbReference>
<dbReference type="Proteomes" id="UP000238479">
    <property type="component" value="Chromosome 4"/>
</dbReference>
<dbReference type="STRING" id="74649.A0A2P6QPE3"/>
<reference evidence="5 6" key="1">
    <citation type="journal article" date="2018" name="Nat. Genet.">
        <title>The Rosa genome provides new insights in the design of modern roses.</title>
        <authorList>
            <person name="Bendahmane M."/>
        </authorList>
    </citation>
    <scope>NUCLEOTIDE SEQUENCE [LARGE SCALE GENOMIC DNA]</scope>
    <source>
        <strain evidence="6">cv. Old Blush</strain>
    </source>
</reference>
<dbReference type="PANTHER" id="PTHR15598:SF5">
    <property type="entry name" value="ENHANCER OF MRNA-DECAPPING PROTEIN 4"/>
    <property type="match status" value="1"/>
</dbReference>
<sequence length="156" mass="16808">MEKTIPLAISDWFQREVGDKAVNQLEKSVNSKLEDTVSSQIEAQFQTLGKQALQDALKSSMEASVVPAFEKSCKSMFEQVDATFQKGMVAQQHFVSAHSPLAHALREAISSASSVTQTLSGELADGQRKLVALAAARGNSSAVNPDCCFTLYNALL</sequence>
<dbReference type="GO" id="GO:0031087">
    <property type="term" value="P:deadenylation-independent decapping of nuclear-transcribed mRNA"/>
    <property type="evidence" value="ECO:0007669"/>
    <property type="project" value="InterPro"/>
</dbReference>